<evidence type="ECO:0000313" key="8">
    <source>
        <dbReference type="EMBL" id="TNV72389.1"/>
    </source>
</evidence>
<keyword evidence="6 7" id="KW-0472">Membrane</keyword>
<name>A0A8J8NCY0_HALGN</name>
<dbReference type="Pfam" id="PF04511">
    <property type="entry name" value="DER1"/>
    <property type="match status" value="1"/>
</dbReference>
<evidence type="ECO:0000256" key="5">
    <source>
        <dbReference type="ARBA" id="ARBA00022989"/>
    </source>
</evidence>
<evidence type="ECO:0000256" key="6">
    <source>
        <dbReference type="ARBA" id="ARBA00023136"/>
    </source>
</evidence>
<comment type="function">
    <text evidence="7">May be involved in the degradation of misfolded endoplasmic reticulum (ER) luminal proteins.</text>
</comment>
<evidence type="ECO:0000313" key="9">
    <source>
        <dbReference type="Proteomes" id="UP000785679"/>
    </source>
</evidence>
<dbReference type="Gene3D" id="1.20.1540.10">
    <property type="entry name" value="Rhomboid-like"/>
    <property type="match status" value="1"/>
</dbReference>
<comment type="subcellular location">
    <subcellularLocation>
        <location evidence="1 7">Endoplasmic reticulum membrane</location>
        <topology evidence="1 7">Multi-pass membrane protein</topology>
    </subcellularLocation>
</comment>
<dbReference type="SUPFAM" id="SSF144091">
    <property type="entry name" value="Rhomboid-like"/>
    <property type="match status" value="1"/>
</dbReference>
<dbReference type="Proteomes" id="UP000785679">
    <property type="component" value="Unassembled WGS sequence"/>
</dbReference>
<feature type="transmembrane region" description="Helical" evidence="7">
    <location>
        <begin position="55"/>
        <end position="77"/>
    </location>
</feature>
<feature type="transmembrane region" description="Helical" evidence="7">
    <location>
        <begin position="97"/>
        <end position="130"/>
    </location>
</feature>
<keyword evidence="4 7" id="KW-0256">Endoplasmic reticulum</keyword>
<dbReference type="InterPro" id="IPR007599">
    <property type="entry name" value="DER1"/>
</dbReference>
<reference evidence="8" key="1">
    <citation type="submission" date="2019-06" db="EMBL/GenBank/DDBJ databases">
        <authorList>
            <person name="Zheng W."/>
        </authorList>
    </citation>
    <scope>NUCLEOTIDE SEQUENCE</scope>
    <source>
        <strain evidence="8">QDHG01</strain>
    </source>
</reference>
<dbReference type="OrthoDB" id="305744at2759"/>
<feature type="transmembrane region" description="Helical" evidence="7">
    <location>
        <begin position="14"/>
        <end position="34"/>
    </location>
</feature>
<organism evidence="8 9">
    <name type="scientific">Halteria grandinella</name>
    <dbReference type="NCBI Taxonomy" id="5974"/>
    <lineage>
        <taxon>Eukaryota</taxon>
        <taxon>Sar</taxon>
        <taxon>Alveolata</taxon>
        <taxon>Ciliophora</taxon>
        <taxon>Intramacronucleata</taxon>
        <taxon>Spirotrichea</taxon>
        <taxon>Stichotrichia</taxon>
        <taxon>Sporadotrichida</taxon>
        <taxon>Halteriidae</taxon>
        <taxon>Halteria</taxon>
    </lineage>
</organism>
<feature type="transmembrane region" description="Helical" evidence="7">
    <location>
        <begin position="151"/>
        <end position="169"/>
    </location>
</feature>
<evidence type="ECO:0000256" key="7">
    <source>
        <dbReference type="RuleBase" id="RU363059"/>
    </source>
</evidence>
<dbReference type="GO" id="GO:0006950">
    <property type="term" value="P:response to stress"/>
    <property type="evidence" value="ECO:0007669"/>
    <property type="project" value="UniProtKB-ARBA"/>
</dbReference>
<dbReference type="PANTHER" id="PTHR11009">
    <property type="entry name" value="DER1-LIKE PROTEIN, DERLIN"/>
    <property type="match status" value="1"/>
</dbReference>
<keyword evidence="3 7" id="KW-0812">Transmembrane</keyword>
<evidence type="ECO:0000256" key="4">
    <source>
        <dbReference type="ARBA" id="ARBA00022824"/>
    </source>
</evidence>
<protein>
    <recommendedName>
        <fullName evidence="7">Derlin</fullName>
    </recommendedName>
</protein>
<evidence type="ECO:0000256" key="3">
    <source>
        <dbReference type="ARBA" id="ARBA00022692"/>
    </source>
</evidence>
<dbReference type="InterPro" id="IPR035952">
    <property type="entry name" value="Rhomboid-like_sf"/>
</dbReference>
<comment type="caution">
    <text evidence="8">The sequence shown here is derived from an EMBL/GenBank/DDBJ whole genome shotgun (WGS) entry which is preliminary data.</text>
</comment>
<keyword evidence="9" id="KW-1185">Reference proteome</keyword>
<evidence type="ECO:0000256" key="2">
    <source>
        <dbReference type="ARBA" id="ARBA00008917"/>
    </source>
</evidence>
<dbReference type="GO" id="GO:0005789">
    <property type="term" value="C:endoplasmic reticulum membrane"/>
    <property type="evidence" value="ECO:0007669"/>
    <property type="project" value="UniProtKB-SubCell"/>
</dbReference>
<proteinExistence type="inferred from homology"/>
<accession>A0A8J8NCY0</accession>
<comment type="similarity">
    <text evidence="2 7">Belongs to the derlin family.</text>
</comment>
<evidence type="ECO:0000256" key="1">
    <source>
        <dbReference type="ARBA" id="ARBA00004477"/>
    </source>
</evidence>
<gene>
    <name evidence="8" type="ORF">FGO68_gene16979</name>
</gene>
<dbReference type="EMBL" id="RRYP01022575">
    <property type="protein sequence ID" value="TNV72389.1"/>
    <property type="molecule type" value="Genomic_DNA"/>
</dbReference>
<dbReference type="AlphaFoldDB" id="A0A8J8NCY0"/>
<sequence length="266" mass="31160">MPVLTDLWTSVPPITRTILTISVLLTVSVSLDLCTPFKLYFNYNLIKKKYQFWRIFTSLFYFGEFSVDTLFDFFILYRYSSMLEQHSFRNKPAEFILFFVFGAHLFLLAATFLGLEFLSPCLSAMMLYLWARRNPTVHINFLEIFQFRAPFLPWFLLLFVVMFGFSPKYDLIGVLAGHLYYYLEDVVPKLQETEDFKLLKPPKMLVSLCDWMQIHDYRLNEEDLVFEEEAVAAQAQAEPEGEQLIDDGDMGGDMIDDHIIGDDARF</sequence>
<keyword evidence="5 7" id="KW-1133">Transmembrane helix</keyword>